<dbReference type="AlphaFoldDB" id="A0AA39FNF1"/>
<feature type="compositionally biased region" description="Basic and acidic residues" evidence="1">
    <location>
        <begin position="252"/>
        <end position="267"/>
    </location>
</feature>
<reference evidence="4" key="2">
    <citation type="submission" date="2023-03" db="EMBL/GenBank/DDBJ databases">
        <authorList>
            <person name="Inwood S.N."/>
            <person name="Skelly J.G."/>
            <person name="Guhlin J."/>
            <person name="Harrop T.W.R."/>
            <person name="Goldson S.G."/>
            <person name="Dearden P.K."/>
        </authorList>
    </citation>
    <scope>NUCLEOTIDE SEQUENCE</scope>
    <source>
        <strain evidence="4">Irish</strain>
        <tissue evidence="4">Whole body</tissue>
    </source>
</reference>
<dbReference type="Proteomes" id="UP001168990">
    <property type="component" value="Unassembled WGS sequence"/>
</dbReference>
<keyword evidence="5" id="KW-1185">Reference proteome</keyword>
<dbReference type="InterPro" id="IPR022063">
    <property type="entry name" value="Sex_determin_N"/>
</dbReference>
<feature type="compositionally biased region" description="Basic and acidic residues" evidence="1">
    <location>
        <begin position="186"/>
        <end position="199"/>
    </location>
</feature>
<evidence type="ECO:0000313" key="4">
    <source>
        <dbReference type="EMBL" id="KAK0172595.1"/>
    </source>
</evidence>
<dbReference type="Pfam" id="PF12278">
    <property type="entry name" value="SDP_N"/>
    <property type="match status" value="1"/>
</dbReference>
<feature type="region of interest" description="Disordered" evidence="1">
    <location>
        <begin position="186"/>
        <end position="301"/>
    </location>
</feature>
<proteinExistence type="predicted"/>
<organism evidence="4 5">
    <name type="scientific">Microctonus aethiopoides</name>
    <dbReference type="NCBI Taxonomy" id="144406"/>
    <lineage>
        <taxon>Eukaryota</taxon>
        <taxon>Metazoa</taxon>
        <taxon>Ecdysozoa</taxon>
        <taxon>Arthropoda</taxon>
        <taxon>Hexapoda</taxon>
        <taxon>Insecta</taxon>
        <taxon>Pterygota</taxon>
        <taxon>Neoptera</taxon>
        <taxon>Endopterygota</taxon>
        <taxon>Hymenoptera</taxon>
        <taxon>Apocrita</taxon>
        <taxon>Ichneumonoidea</taxon>
        <taxon>Braconidae</taxon>
        <taxon>Euphorinae</taxon>
        <taxon>Microctonus</taxon>
    </lineage>
</organism>
<protein>
    <recommendedName>
        <fullName evidence="6">Feminizer</fullName>
    </recommendedName>
</protein>
<reference evidence="4" key="1">
    <citation type="journal article" date="2023" name="bioRxiv">
        <title>Scaffold-level genome assemblies of two parasitoid biocontrol wasps reveal the parthenogenesis mechanism and an associated novel virus.</title>
        <authorList>
            <person name="Inwood S."/>
            <person name="Skelly J."/>
            <person name="Guhlin J."/>
            <person name="Harrop T."/>
            <person name="Goldson S."/>
            <person name="Dearden P."/>
        </authorList>
    </citation>
    <scope>NUCLEOTIDE SEQUENCE</scope>
    <source>
        <strain evidence="4">Irish</strain>
        <tissue evidence="4">Whole body</tissue>
    </source>
</reference>
<evidence type="ECO:0000313" key="5">
    <source>
        <dbReference type="Proteomes" id="UP001168990"/>
    </source>
</evidence>
<evidence type="ECO:0008006" key="6">
    <source>
        <dbReference type="Google" id="ProtNLM"/>
    </source>
</evidence>
<evidence type="ECO:0000256" key="1">
    <source>
        <dbReference type="SAM" id="MobiDB-lite"/>
    </source>
</evidence>
<comment type="caution">
    <text evidence="4">The sequence shown here is derived from an EMBL/GenBank/DDBJ whole genome shotgun (WGS) entry which is preliminary data.</text>
</comment>
<gene>
    <name evidence="4" type="ORF">PV328_005895</name>
</gene>
<feature type="domain" description="Complementary sex determination N-terminal" evidence="3">
    <location>
        <begin position="30"/>
        <end position="169"/>
    </location>
</feature>
<feature type="compositionally biased region" description="Basic residues" evidence="1">
    <location>
        <begin position="82"/>
        <end position="91"/>
    </location>
</feature>
<dbReference type="InterPro" id="IPR021007">
    <property type="entry name" value="Sex_determ_C"/>
</dbReference>
<sequence>MHRGSDIKMSHSDKNESRYHTSSSRERELERKRREWMIEQDRAREHERRKQKMIREYEEKRARELGLKSRSGRSSNGSTSRSRSHSPRKSCTKSTKTDTRSMKSIVMSEKLDASSSNVRLFKGPEGTKIPVSDLKKIKVDIRRNIDAPEKTNELQRNILDPEAVVLKRREGEGAKPIFEREELRKSEKINEREVEERRTVVAIGAATSSRRRSVSLSPERRRRNRSPRRDSRCETSSRSFGERSSHRKKSDHRSSRDRSREFRDRHCMRGHQSPGKSNREYRRHRSRSEERDDRQRFRKTAYEHERYDERRRRYEDDRLGSRGIELPPHYLEPVPVPFYYGNYARPIMVDPMVAMRGPLGIGRGRMPPMMGGPRPPYPPRFIPPMMFRAQGPSNPRF</sequence>
<dbReference type="EMBL" id="JAQQBS010000002">
    <property type="protein sequence ID" value="KAK0172595.1"/>
    <property type="molecule type" value="Genomic_DNA"/>
</dbReference>
<evidence type="ECO:0000259" key="3">
    <source>
        <dbReference type="Pfam" id="PF12278"/>
    </source>
</evidence>
<feature type="compositionally biased region" description="Low complexity" evidence="1">
    <location>
        <begin position="72"/>
        <end position="81"/>
    </location>
</feature>
<name>A0AA39FNF1_9HYME</name>
<feature type="region of interest" description="Disordered" evidence="1">
    <location>
        <begin position="1"/>
        <end position="128"/>
    </location>
</feature>
<accession>A0AA39FNF1</accession>
<feature type="compositionally biased region" description="Basic and acidic residues" evidence="1">
    <location>
        <begin position="287"/>
        <end position="301"/>
    </location>
</feature>
<feature type="compositionally biased region" description="Basic and acidic residues" evidence="1">
    <location>
        <begin position="1"/>
        <end position="67"/>
    </location>
</feature>
<feature type="compositionally biased region" description="Basic and acidic residues" evidence="1">
    <location>
        <begin position="227"/>
        <end position="244"/>
    </location>
</feature>
<dbReference type="Pfam" id="PF11671">
    <property type="entry name" value="Apis_Csd"/>
    <property type="match status" value="1"/>
</dbReference>
<evidence type="ECO:0000259" key="2">
    <source>
        <dbReference type="Pfam" id="PF11671"/>
    </source>
</evidence>
<feature type="domain" description="Complementary sex determiner C-terminal" evidence="2">
    <location>
        <begin position="276"/>
        <end position="397"/>
    </location>
</feature>